<proteinExistence type="predicted"/>
<dbReference type="EMBL" id="ML179951">
    <property type="protein sequence ID" value="THU79996.1"/>
    <property type="molecule type" value="Genomic_DNA"/>
</dbReference>
<accession>A0A4S8KVN6</accession>
<dbReference type="Proteomes" id="UP000297245">
    <property type="component" value="Unassembled WGS sequence"/>
</dbReference>
<dbReference type="AlphaFoldDB" id="A0A4S8KVN6"/>
<name>A0A4S8KVN6_DENBC</name>
<sequence>MNYSFELPSTNEKYVNGWIDGEIGDALMKMDEEVAYELAWARAQWVKLGSISPYFYVPVYSLCHDTTYGFHPLQELFLGSPFVDRPSIFEIGYARDQEYLDTFQIASIRVIDCAEVYFYELPTTFKVEDEEWTLPVVYTVYRRDERLSWEELVRYSRSGIIPKRYMGRYRGNFSMQSFRDLAGEFTMDYTDTRDRPTVGGNPEGVFVHRATKRWVLKMTTLVESEYWGCLNHYQSTDGWIKEDEDSAVRLIRKYSSIRKFWSVDTEERIRWLWKASVEERARVALEKGKRILSEKEKRMNEFIELFRGLELEDSFERGDDPSIFIPDA</sequence>
<evidence type="ECO:0000313" key="1">
    <source>
        <dbReference type="EMBL" id="THU79996.1"/>
    </source>
</evidence>
<evidence type="ECO:0000313" key="2">
    <source>
        <dbReference type="Proteomes" id="UP000297245"/>
    </source>
</evidence>
<keyword evidence="2" id="KW-1185">Reference proteome</keyword>
<organism evidence="1 2">
    <name type="scientific">Dendrothele bispora (strain CBS 962.96)</name>
    <dbReference type="NCBI Taxonomy" id="1314807"/>
    <lineage>
        <taxon>Eukaryota</taxon>
        <taxon>Fungi</taxon>
        <taxon>Dikarya</taxon>
        <taxon>Basidiomycota</taxon>
        <taxon>Agaricomycotina</taxon>
        <taxon>Agaricomycetes</taxon>
        <taxon>Agaricomycetidae</taxon>
        <taxon>Agaricales</taxon>
        <taxon>Agaricales incertae sedis</taxon>
        <taxon>Dendrothele</taxon>
    </lineage>
</organism>
<reference evidence="1 2" key="1">
    <citation type="journal article" date="2019" name="Nat. Ecol. Evol.">
        <title>Megaphylogeny resolves global patterns of mushroom evolution.</title>
        <authorList>
            <person name="Varga T."/>
            <person name="Krizsan K."/>
            <person name="Foldi C."/>
            <person name="Dima B."/>
            <person name="Sanchez-Garcia M."/>
            <person name="Sanchez-Ramirez S."/>
            <person name="Szollosi G.J."/>
            <person name="Szarkandi J.G."/>
            <person name="Papp V."/>
            <person name="Albert L."/>
            <person name="Andreopoulos W."/>
            <person name="Angelini C."/>
            <person name="Antonin V."/>
            <person name="Barry K.W."/>
            <person name="Bougher N.L."/>
            <person name="Buchanan P."/>
            <person name="Buyck B."/>
            <person name="Bense V."/>
            <person name="Catcheside P."/>
            <person name="Chovatia M."/>
            <person name="Cooper J."/>
            <person name="Damon W."/>
            <person name="Desjardin D."/>
            <person name="Finy P."/>
            <person name="Geml J."/>
            <person name="Haridas S."/>
            <person name="Hughes K."/>
            <person name="Justo A."/>
            <person name="Karasinski D."/>
            <person name="Kautmanova I."/>
            <person name="Kiss B."/>
            <person name="Kocsube S."/>
            <person name="Kotiranta H."/>
            <person name="LaButti K.M."/>
            <person name="Lechner B.E."/>
            <person name="Liimatainen K."/>
            <person name="Lipzen A."/>
            <person name="Lukacs Z."/>
            <person name="Mihaltcheva S."/>
            <person name="Morgado L.N."/>
            <person name="Niskanen T."/>
            <person name="Noordeloos M.E."/>
            <person name="Ohm R.A."/>
            <person name="Ortiz-Santana B."/>
            <person name="Ovrebo C."/>
            <person name="Racz N."/>
            <person name="Riley R."/>
            <person name="Savchenko A."/>
            <person name="Shiryaev A."/>
            <person name="Soop K."/>
            <person name="Spirin V."/>
            <person name="Szebenyi C."/>
            <person name="Tomsovsky M."/>
            <person name="Tulloss R.E."/>
            <person name="Uehling J."/>
            <person name="Grigoriev I.V."/>
            <person name="Vagvolgyi C."/>
            <person name="Papp T."/>
            <person name="Martin F.M."/>
            <person name="Miettinen O."/>
            <person name="Hibbett D.S."/>
            <person name="Nagy L.G."/>
        </authorList>
    </citation>
    <scope>NUCLEOTIDE SEQUENCE [LARGE SCALE GENOMIC DNA]</scope>
    <source>
        <strain evidence="1 2">CBS 962.96</strain>
    </source>
</reference>
<protein>
    <submittedName>
        <fullName evidence="1">Uncharacterized protein</fullName>
    </submittedName>
</protein>
<gene>
    <name evidence="1" type="ORF">K435DRAFT_874841</name>
</gene>